<accession>Q7XHJ3</accession>
<feature type="non-terminal residue" evidence="6">
    <location>
        <position position="1"/>
    </location>
</feature>
<proteinExistence type="evidence at transcript level"/>
<dbReference type="PANTHER" id="PTHR33543:SF37">
    <property type="entry name" value="METALLOTHIONEIN-LIKE PROTEIN 4B"/>
    <property type="match status" value="1"/>
</dbReference>
<dbReference type="Pfam" id="PF01439">
    <property type="entry name" value="Metallothio_2"/>
    <property type="match status" value="1"/>
</dbReference>
<comment type="similarity">
    <text evidence="2 5">Belongs to the metallothionein superfamily. Type 15 family.</text>
</comment>
<reference evidence="6" key="1">
    <citation type="submission" date="2003-07" db="EMBL/GenBank/DDBJ databases">
        <authorList>
            <person name="Oelmueller R."/>
        </authorList>
    </citation>
    <scope>NUCLEOTIDE SEQUENCE</scope>
</reference>
<dbReference type="AlphaFoldDB" id="Q7XHJ3"/>
<evidence type="ECO:0000256" key="1">
    <source>
        <dbReference type="ARBA" id="ARBA00002568"/>
    </source>
</evidence>
<comment type="function">
    <text evidence="1 5">Metallothioneins have a high content of cysteine residues that bind various heavy metals.</text>
</comment>
<keyword evidence="3 5" id="KW-0479">Metal-binding</keyword>
<protein>
    <recommendedName>
        <fullName evidence="5">Metallothionein-like protein</fullName>
    </recommendedName>
</protein>
<dbReference type="EMBL" id="AJ577263">
    <property type="protein sequence ID" value="CAE12162.1"/>
    <property type="molecule type" value="mRNA"/>
</dbReference>
<reference evidence="6" key="2">
    <citation type="journal article" date="2004" name="New Phytol.">
        <title>Identification of premycorrhiza-related plant genes in the association between Quercus robur and Piloderma croceum.</title>
        <authorList>
            <person name="Kruger A."/>
            <person name="Peskan-Berghofer T."/>
            <person name="Frettinger P."/>
            <person name="Herrmann S."/>
            <person name="Buscot F."/>
            <person name="Oelmuller R."/>
        </authorList>
    </citation>
    <scope>NUCLEOTIDE SEQUENCE</scope>
</reference>
<dbReference type="PANTHER" id="PTHR33543">
    <property type="entry name" value="METALLOTHIONEIN-LIKE PROTEIN 2A"/>
    <property type="match status" value="1"/>
</dbReference>
<evidence type="ECO:0000256" key="3">
    <source>
        <dbReference type="ARBA" id="ARBA00022723"/>
    </source>
</evidence>
<name>Q7XHJ3_QUERO</name>
<evidence type="ECO:0000256" key="4">
    <source>
        <dbReference type="ARBA" id="ARBA00022851"/>
    </source>
</evidence>
<evidence type="ECO:0000313" key="6">
    <source>
        <dbReference type="EMBL" id="CAE12162.1"/>
    </source>
</evidence>
<organism evidence="6">
    <name type="scientific">Quercus robur</name>
    <name type="common">English oak</name>
    <dbReference type="NCBI Taxonomy" id="38942"/>
    <lineage>
        <taxon>Eukaryota</taxon>
        <taxon>Viridiplantae</taxon>
        <taxon>Streptophyta</taxon>
        <taxon>Embryophyta</taxon>
        <taxon>Tracheophyta</taxon>
        <taxon>Spermatophyta</taxon>
        <taxon>Magnoliopsida</taxon>
        <taxon>eudicotyledons</taxon>
        <taxon>Gunneridae</taxon>
        <taxon>Pentapetalae</taxon>
        <taxon>rosids</taxon>
        <taxon>fabids</taxon>
        <taxon>Fagales</taxon>
        <taxon>Fagaceae</taxon>
        <taxon>Quercus</taxon>
    </lineage>
</organism>
<keyword evidence="4 5" id="KW-0480">Metal-thiolate cluster</keyword>
<dbReference type="InterPro" id="IPR000347">
    <property type="entry name" value="Metalthion_15p"/>
</dbReference>
<evidence type="ECO:0000256" key="5">
    <source>
        <dbReference type="RuleBase" id="RU369052"/>
    </source>
</evidence>
<evidence type="ECO:0000256" key="2">
    <source>
        <dbReference type="ARBA" id="ARBA00005802"/>
    </source>
</evidence>
<dbReference type="GO" id="GO:0046872">
    <property type="term" value="F:metal ion binding"/>
    <property type="evidence" value="ECO:0007669"/>
    <property type="project" value="UniProtKB-UniRule"/>
</dbReference>
<sequence>VNSIISRVKYFPILLYSNLKKMSSFGGNCGCGSDCKCGSGCNCNSMNPGLSEKTSTETIITGVAPAKIYSEGSEMSFGAENGGCKCGSNCTCDPCNCK</sequence>